<comment type="caution">
    <text evidence="2">The sequence shown here is derived from an EMBL/GenBank/DDBJ whole genome shotgun (WGS) entry which is preliminary data.</text>
</comment>
<evidence type="ECO:0000256" key="1">
    <source>
        <dbReference type="SAM" id="MobiDB-lite"/>
    </source>
</evidence>
<sequence length="85" mass="8967">MGGCFSSSSSSPSEAAEEGYGGGGGRRPTRVRPSDEDGKWPYVGERDVDDKAAVYIANFHRYQSGYCTDHPPQTPAPACSVPPAS</sequence>
<feature type="region of interest" description="Disordered" evidence="1">
    <location>
        <begin position="1"/>
        <end position="44"/>
    </location>
</feature>
<feature type="compositionally biased region" description="Low complexity" evidence="1">
    <location>
        <begin position="1"/>
        <end position="14"/>
    </location>
</feature>
<dbReference type="AlphaFoldDB" id="A0A8J5SHY3"/>
<organism evidence="2 3">
    <name type="scientific">Zizania palustris</name>
    <name type="common">Northern wild rice</name>
    <dbReference type="NCBI Taxonomy" id="103762"/>
    <lineage>
        <taxon>Eukaryota</taxon>
        <taxon>Viridiplantae</taxon>
        <taxon>Streptophyta</taxon>
        <taxon>Embryophyta</taxon>
        <taxon>Tracheophyta</taxon>
        <taxon>Spermatophyta</taxon>
        <taxon>Magnoliopsida</taxon>
        <taxon>Liliopsida</taxon>
        <taxon>Poales</taxon>
        <taxon>Poaceae</taxon>
        <taxon>BOP clade</taxon>
        <taxon>Oryzoideae</taxon>
        <taxon>Oryzeae</taxon>
        <taxon>Zizaniinae</taxon>
        <taxon>Zizania</taxon>
    </lineage>
</organism>
<dbReference type="EMBL" id="JAAALK010000287">
    <property type="protein sequence ID" value="KAG8058341.1"/>
    <property type="molecule type" value="Genomic_DNA"/>
</dbReference>
<accession>A0A8J5SHY3</accession>
<reference evidence="2" key="1">
    <citation type="journal article" date="2021" name="bioRxiv">
        <title>Whole Genome Assembly and Annotation of Northern Wild Rice, Zizania palustris L., Supports a Whole Genome Duplication in the Zizania Genus.</title>
        <authorList>
            <person name="Haas M."/>
            <person name="Kono T."/>
            <person name="Macchietto M."/>
            <person name="Millas R."/>
            <person name="McGilp L."/>
            <person name="Shao M."/>
            <person name="Duquette J."/>
            <person name="Hirsch C.N."/>
            <person name="Kimball J."/>
        </authorList>
    </citation>
    <scope>NUCLEOTIDE SEQUENCE</scope>
    <source>
        <tissue evidence="2">Fresh leaf tissue</tissue>
    </source>
</reference>
<evidence type="ECO:0000313" key="3">
    <source>
        <dbReference type="Proteomes" id="UP000729402"/>
    </source>
</evidence>
<keyword evidence="3" id="KW-1185">Reference proteome</keyword>
<proteinExistence type="predicted"/>
<reference evidence="2" key="2">
    <citation type="submission" date="2021-02" db="EMBL/GenBank/DDBJ databases">
        <authorList>
            <person name="Kimball J.A."/>
            <person name="Haas M.W."/>
            <person name="Macchietto M."/>
            <person name="Kono T."/>
            <person name="Duquette J."/>
            <person name="Shao M."/>
        </authorList>
    </citation>
    <scope>NUCLEOTIDE SEQUENCE</scope>
    <source>
        <tissue evidence="2">Fresh leaf tissue</tissue>
    </source>
</reference>
<gene>
    <name evidence="2" type="ORF">GUJ93_ZPchr0002g26241</name>
</gene>
<name>A0A8J5SHY3_ZIZPA</name>
<dbReference type="OrthoDB" id="686268at2759"/>
<feature type="compositionally biased region" description="Basic and acidic residues" evidence="1">
    <location>
        <begin position="32"/>
        <end position="44"/>
    </location>
</feature>
<dbReference type="PANTHER" id="PTHR33511">
    <property type="entry name" value="OS06G0632400 PROTEIN"/>
    <property type="match status" value="1"/>
</dbReference>
<feature type="region of interest" description="Disordered" evidence="1">
    <location>
        <begin position="66"/>
        <end position="85"/>
    </location>
</feature>
<protein>
    <submittedName>
        <fullName evidence="2">Uncharacterized protein</fullName>
    </submittedName>
</protein>
<dbReference type="Proteomes" id="UP000729402">
    <property type="component" value="Unassembled WGS sequence"/>
</dbReference>
<evidence type="ECO:0000313" key="2">
    <source>
        <dbReference type="EMBL" id="KAG8058341.1"/>
    </source>
</evidence>